<keyword evidence="3" id="KW-1185">Reference proteome</keyword>
<reference evidence="2 3" key="1">
    <citation type="journal article" date="2021" name="Res Sq">
        <title>Streptomyces Pimoensis sp. nov., Isolated From the Taklimakan Desert in Xinjiang, China.</title>
        <authorList>
            <person name="Zhang P."/>
            <person name="Luo X."/>
            <person name="Luo X."/>
            <person name="Liu Z."/>
            <person name="Xia Z."/>
            <person name="Wan C."/>
            <person name="zhang L."/>
        </authorList>
    </citation>
    <scope>NUCLEOTIDE SEQUENCE [LARGE SCALE GENOMIC DNA]</scope>
    <source>
        <strain evidence="2 3">TRM75549</strain>
    </source>
</reference>
<dbReference type="EMBL" id="JAHWZY010000028">
    <property type="protein sequence ID" value="MEZ3181594.1"/>
    <property type="molecule type" value="Genomic_DNA"/>
</dbReference>
<evidence type="ECO:0000256" key="1">
    <source>
        <dbReference type="SAM" id="MobiDB-lite"/>
    </source>
</evidence>
<sequence>MIDTTTPGPDIRLGDEPVPYPHADGAPTQDIGRQRLARTAPLRPVPPPCDRAGELRDG</sequence>
<feature type="region of interest" description="Disordered" evidence="1">
    <location>
        <begin position="1"/>
        <end position="58"/>
    </location>
</feature>
<dbReference type="Proteomes" id="UP001567537">
    <property type="component" value="Unassembled WGS sequence"/>
</dbReference>
<comment type="caution">
    <text evidence="2">The sequence shown here is derived from an EMBL/GenBank/DDBJ whole genome shotgun (WGS) entry which is preliminary data.</text>
</comment>
<organism evidence="2 3">
    <name type="scientific">Streptomyces pimonensis</name>
    <dbReference type="NCBI Taxonomy" id="2860288"/>
    <lineage>
        <taxon>Bacteria</taxon>
        <taxon>Bacillati</taxon>
        <taxon>Actinomycetota</taxon>
        <taxon>Actinomycetes</taxon>
        <taxon>Kitasatosporales</taxon>
        <taxon>Streptomycetaceae</taxon>
        <taxon>Streptomyces</taxon>
    </lineage>
</organism>
<proteinExistence type="predicted"/>
<protein>
    <submittedName>
        <fullName evidence="2">Uncharacterized protein</fullName>
    </submittedName>
</protein>
<accession>A0ABV4J3Y8</accession>
<name>A0ABV4J3Y8_9ACTN</name>
<dbReference type="RefSeq" id="WP_371241300.1">
    <property type="nucleotide sequence ID" value="NZ_JAHWZY010000028.1"/>
</dbReference>
<evidence type="ECO:0000313" key="2">
    <source>
        <dbReference type="EMBL" id="MEZ3181594.1"/>
    </source>
</evidence>
<gene>
    <name evidence="2" type="ORF">KYY02_23760</name>
</gene>
<evidence type="ECO:0000313" key="3">
    <source>
        <dbReference type="Proteomes" id="UP001567537"/>
    </source>
</evidence>